<evidence type="ECO:0000313" key="2">
    <source>
        <dbReference type="EMBL" id="AKV04034.1"/>
    </source>
</evidence>
<evidence type="ECO:0000313" key="3">
    <source>
        <dbReference type="Proteomes" id="UP000064967"/>
    </source>
</evidence>
<evidence type="ECO:0008006" key="4">
    <source>
        <dbReference type="Google" id="ProtNLM"/>
    </source>
</evidence>
<evidence type="ECO:0000256" key="1">
    <source>
        <dbReference type="SAM" id="Phobius"/>
    </source>
</evidence>
<dbReference type="KEGG" id="llu:AKJ09_10697"/>
<feature type="transmembrane region" description="Helical" evidence="1">
    <location>
        <begin position="20"/>
        <end position="53"/>
    </location>
</feature>
<reference evidence="2 3" key="1">
    <citation type="submission" date="2015-08" db="EMBL/GenBank/DDBJ databases">
        <authorList>
            <person name="Babu N.S."/>
            <person name="Beckwith C.J."/>
            <person name="Beseler K.G."/>
            <person name="Brison A."/>
            <person name="Carone J.V."/>
            <person name="Caskin T.P."/>
            <person name="Diamond M."/>
            <person name="Durham M.E."/>
            <person name="Foxe J.M."/>
            <person name="Go M."/>
            <person name="Henderson B.A."/>
            <person name="Jones I.B."/>
            <person name="McGettigan J.A."/>
            <person name="Micheletti S.J."/>
            <person name="Nasrallah M.E."/>
            <person name="Ortiz D."/>
            <person name="Piller C.R."/>
            <person name="Privatt S.R."/>
            <person name="Schneider S.L."/>
            <person name="Sharp S."/>
            <person name="Smith T.C."/>
            <person name="Stanton J.D."/>
            <person name="Ullery H.E."/>
            <person name="Wilson R.J."/>
            <person name="Serrano M.G."/>
            <person name="Buck G."/>
            <person name="Lee V."/>
            <person name="Wang Y."/>
            <person name="Carvalho R."/>
            <person name="Voegtly L."/>
            <person name="Shi R."/>
            <person name="Duckworth R."/>
            <person name="Johnson A."/>
            <person name="Loviza R."/>
            <person name="Walstead R."/>
            <person name="Shah Z."/>
            <person name="Kiflezghi M."/>
            <person name="Wade K."/>
            <person name="Ball S.L."/>
            <person name="Bradley K.W."/>
            <person name="Asai D.J."/>
            <person name="Bowman C.A."/>
            <person name="Russell D.A."/>
            <person name="Pope W.H."/>
            <person name="Jacobs-Sera D."/>
            <person name="Hendrix R.W."/>
            <person name="Hatfull G.F."/>
        </authorList>
    </citation>
    <scope>NUCLEOTIDE SEQUENCE [LARGE SCALE GENOMIC DNA]</scope>
    <source>
        <strain evidence="2 3">DSM 27648</strain>
    </source>
</reference>
<dbReference type="AlphaFoldDB" id="A0A0K1QE47"/>
<keyword evidence="1" id="KW-1133">Transmembrane helix</keyword>
<accession>A0A0K1QE47</accession>
<dbReference type="EMBL" id="CP012333">
    <property type="protein sequence ID" value="AKV04034.1"/>
    <property type="molecule type" value="Genomic_DNA"/>
</dbReference>
<name>A0A0K1QE47_9BACT</name>
<dbReference type="Proteomes" id="UP000064967">
    <property type="component" value="Chromosome"/>
</dbReference>
<keyword evidence="1" id="KW-0472">Membrane</keyword>
<protein>
    <recommendedName>
        <fullName evidence="4">Glycine zipper domain-containing protein</fullName>
    </recommendedName>
</protein>
<gene>
    <name evidence="2" type="ORF">AKJ09_10697</name>
</gene>
<sequence length="78" mass="8010">MKREHALSSHGRHEMRNASVVSGALIGATTGILGGVAGISVAGILGAVMGALGGFFLEHELERAEALEGDQADARLRD</sequence>
<proteinExistence type="predicted"/>
<dbReference type="RefSeq" id="WP_146654702.1">
    <property type="nucleotide sequence ID" value="NZ_CP012333.1"/>
</dbReference>
<keyword evidence="3" id="KW-1185">Reference proteome</keyword>
<keyword evidence="1" id="KW-0812">Transmembrane</keyword>
<organism evidence="2 3">
    <name type="scientific">Labilithrix luteola</name>
    <dbReference type="NCBI Taxonomy" id="1391654"/>
    <lineage>
        <taxon>Bacteria</taxon>
        <taxon>Pseudomonadati</taxon>
        <taxon>Myxococcota</taxon>
        <taxon>Polyangia</taxon>
        <taxon>Polyangiales</taxon>
        <taxon>Labilitrichaceae</taxon>
        <taxon>Labilithrix</taxon>
    </lineage>
</organism>